<evidence type="ECO:0000256" key="1">
    <source>
        <dbReference type="SAM" id="MobiDB-lite"/>
    </source>
</evidence>
<dbReference type="AlphaFoldDB" id="A0ABD5V5X2"/>
<dbReference type="Proteomes" id="UP001596312">
    <property type="component" value="Unassembled WGS sequence"/>
</dbReference>
<keyword evidence="3" id="KW-1185">Reference proteome</keyword>
<proteinExistence type="predicted"/>
<accession>A0ABD5V5X2</accession>
<gene>
    <name evidence="2" type="ORF">ACFQGH_03810</name>
</gene>
<reference evidence="2 3" key="1">
    <citation type="journal article" date="2019" name="Int. J. Syst. Evol. Microbiol.">
        <title>The Global Catalogue of Microorganisms (GCM) 10K type strain sequencing project: providing services to taxonomists for standard genome sequencing and annotation.</title>
        <authorList>
            <consortium name="The Broad Institute Genomics Platform"/>
            <consortium name="The Broad Institute Genome Sequencing Center for Infectious Disease"/>
            <person name="Wu L."/>
            <person name="Ma J."/>
        </authorList>
    </citation>
    <scope>NUCLEOTIDE SEQUENCE [LARGE SCALE GENOMIC DNA]</scope>
    <source>
        <strain evidence="2 3">CGMCC 1.3240</strain>
    </source>
</reference>
<feature type="region of interest" description="Disordered" evidence="1">
    <location>
        <begin position="1"/>
        <end position="22"/>
    </location>
</feature>
<evidence type="ECO:0008006" key="4">
    <source>
        <dbReference type="Google" id="ProtNLM"/>
    </source>
</evidence>
<comment type="caution">
    <text evidence="2">The sequence shown here is derived from an EMBL/GenBank/DDBJ whole genome shotgun (WGS) entry which is preliminary data.</text>
</comment>
<evidence type="ECO:0000313" key="3">
    <source>
        <dbReference type="Proteomes" id="UP001596312"/>
    </source>
</evidence>
<protein>
    <recommendedName>
        <fullName evidence="4">DUF1059 domain-containing protein</fullName>
    </recommendedName>
</protein>
<sequence>MAAPNDTMDEPNRPSIDASEDSLVGRCERCSWSITADSHSAIVEAYQDHLRERHPEAWLRG</sequence>
<organism evidence="2 3">
    <name type="scientific">Halalkalicoccus tibetensis</name>
    <dbReference type="NCBI Taxonomy" id="175632"/>
    <lineage>
        <taxon>Archaea</taxon>
        <taxon>Methanobacteriati</taxon>
        <taxon>Methanobacteriota</taxon>
        <taxon>Stenosarchaea group</taxon>
        <taxon>Halobacteria</taxon>
        <taxon>Halobacteriales</taxon>
        <taxon>Halococcaceae</taxon>
        <taxon>Halalkalicoccus</taxon>
    </lineage>
</organism>
<evidence type="ECO:0000313" key="2">
    <source>
        <dbReference type="EMBL" id="MFC6904319.1"/>
    </source>
</evidence>
<name>A0ABD5V5X2_9EURY</name>
<dbReference type="EMBL" id="JBHSXQ010000001">
    <property type="protein sequence ID" value="MFC6904319.1"/>
    <property type="molecule type" value="Genomic_DNA"/>
</dbReference>
<dbReference type="RefSeq" id="WP_340602827.1">
    <property type="nucleotide sequence ID" value="NZ_JBBMXV010000001.1"/>
</dbReference>